<comment type="caution">
    <text evidence="1">The sequence shown here is derived from an EMBL/GenBank/DDBJ whole genome shotgun (WGS) entry which is preliminary data.</text>
</comment>
<evidence type="ECO:0000313" key="1">
    <source>
        <dbReference type="EMBL" id="NHK99546.1"/>
    </source>
</evidence>
<keyword evidence="2" id="KW-1185">Reference proteome</keyword>
<gene>
    <name evidence="1" type="primary">tssK</name>
    <name evidence="1" type="ORF">G7087_14255</name>
</gene>
<dbReference type="Proteomes" id="UP000802098">
    <property type="component" value="Unassembled WGS sequence"/>
</dbReference>
<sequence length="439" mass="46874">MSASAKILWGEGLFLRPQHFQRQDAYHEARLVQAMRWMLPQAWGLAALEVDEDALAAGLLRVLSLQAVMPDGEFVCAPRDDELPEPVDLGPGFTADWELVLEPLRPDACNYAAGDDRRLAARFAAHPVPAGDWFTGAPEAELVVLRRRPRLQPAGGSQAALPLLRLSRRAAGGCELDRRFVPPALTLAAAPALLALQRRVLDRLRERCAALHGLPPQPGRHVVELRSGDVAAFWLLHTASAAHARLMHLGPGAHPERLFGALLELAGALAAFTPGRGPADLPAYRHAAPAAGFEALEALVHEGLEAVVSTRCTTIAFDEPRPSWHLASLQAVPAGPGCALYLAVQAEMPMAALIEAVPARLKIGSPEDVERLVHTAVAGVRLVPAAQLPAALPLAPGACCFLVEPLGPFHDRMRQAGAMAVHAPEGLPRLRLVLHAVTG</sequence>
<dbReference type="PANTHER" id="PTHR35566">
    <property type="entry name" value="BLR3599 PROTEIN"/>
    <property type="match status" value="1"/>
</dbReference>
<reference evidence="1 2" key="1">
    <citation type="submission" date="2020-03" db="EMBL/GenBank/DDBJ databases">
        <title>Rubrivivax benzoatilyticus JA2 (sequenced after 10 years sub-culturing).</title>
        <authorList>
            <person name="Gupta D."/>
            <person name="Chintalapati S."/>
            <person name="Chintalapati V.R."/>
        </authorList>
    </citation>
    <scope>NUCLEOTIDE SEQUENCE [LARGE SCALE GENOMIC DNA]</scope>
    <source>
        <strain evidence="1 2">JA2-Mal</strain>
    </source>
</reference>
<organism evidence="1 2">
    <name type="scientific">Rubrivivax benzoatilyticus</name>
    <dbReference type="NCBI Taxonomy" id="316997"/>
    <lineage>
        <taxon>Bacteria</taxon>
        <taxon>Pseudomonadati</taxon>
        <taxon>Pseudomonadota</taxon>
        <taxon>Betaproteobacteria</taxon>
        <taxon>Burkholderiales</taxon>
        <taxon>Sphaerotilaceae</taxon>
        <taxon>Rubrivivax</taxon>
    </lineage>
</organism>
<protein>
    <submittedName>
        <fullName evidence="1">Type VI secretion system baseplate subunit TssK</fullName>
    </submittedName>
</protein>
<dbReference type="Pfam" id="PF05936">
    <property type="entry name" value="T6SS_VasE"/>
    <property type="match status" value="1"/>
</dbReference>
<accession>A0ABX0HX08</accession>
<dbReference type="EMBL" id="JAAOCD010000007">
    <property type="protein sequence ID" value="NHK99546.1"/>
    <property type="molecule type" value="Genomic_DNA"/>
</dbReference>
<dbReference type="InterPro" id="IPR010263">
    <property type="entry name" value="T6SS_TssK"/>
</dbReference>
<dbReference type="RefSeq" id="WP_009858257.1">
    <property type="nucleotide sequence ID" value="NZ_JAAOCD010000007.1"/>
</dbReference>
<proteinExistence type="predicted"/>
<dbReference type="PANTHER" id="PTHR35566:SF1">
    <property type="entry name" value="TYPE VI SECRETION SYSTEM BASEPLATE COMPONENT TSSK1"/>
    <property type="match status" value="1"/>
</dbReference>
<evidence type="ECO:0000313" key="2">
    <source>
        <dbReference type="Proteomes" id="UP000802098"/>
    </source>
</evidence>
<dbReference type="NCBIfam" id="TIGR03353">
    <property type="entry name" value="VI_chp_4"/>
    <property type="match status" value="1"/>
</dbReference>
<name>A0ABX0HX08_9BURK</name>